<accession>H6N5T2</accession>
<dbReference type="STRING" id="1111676.MHC_00880"/>
<dbReference type="EMBL" id="CP003199">
    <property type="protein sequence ID" value="AEW45042.1"/>
    <property type="molecule type" value="Genomic_DNA"/>
</dbReference>
<evidence type="ECO:0000313" key="2">
    <source>
        <dbReference type="Proteomes" id="UP000009135"/>
    </source>
</evidence>
<organism evidence="1 2">
    <name type="scientific">Mycoplasma haemocanis (strain Illinois)</name>
    <dbReference type="NCBI Taxonomy" id="1111676"/>
    <lineage>
        <taxon>Bacteria</taxon>
        <taxon>Bacillati</taxon>
        <taxon>Mycoplasmatota</taxon>
        <taxon>Mollicutes</taxon>
        <taxon>Mycoplasmataceae</taxon>
        <taxon>Mycoplasma</taxon>
    </lineage>
</organism>
<dbReference type="OrthoDB" id="9821123at2"/>
<dbReference type="HOGENOM" id="CLU_1370876_0_0_14"/>
<protein>
    <submittedName>
        <fullName evidence="1">Uncharacterized protein</fullName>
    </submittedName>
</protein>
<gene>
    <name evidence="1" type="ordered locus">MHC_00880</name>
</gene>
<keyword evidence="2" id="KW-1185">Reference proteome</keyword>
<dbReference type="Proteomes" id="UP000009135">
    <property type="component" value="Chromosome"/>
</dbReference>
<reference evidence="1 2" key="1">
    <citation type="journal article" date="2012" name="J. Bacteriol.">
        <title>Complete genome sequence of Mycoplasma haemocanis strain Illinois.</title>
        <authorList>
            <person name="do Nascimento N.C."/>
            <person name="Guimaraes A.M."/>
            <person name="Santos A.P."/>
            <person name="Sanmiguel P.J."/>
            <person name="Messick J.B."/>
        </authorList>
    </citation>
    <scope>NUCLEOTIDE SEQUENCE [LARGE SCALE GENOMIC DNA]</scope>
    <source>
        <strain evidence="1 2">Illinois</strain>
    </source>
</reference>
<name>H6N5T2_MYCHN</name>
<dbReference type="AlphaFoldDB" id="H6N5T2"/>
<dbReference type="KEGG" id="mhe:MHC_00880"/>
<sequence>MSPTKICALTLGGGGVTISATYGMYYKTNSERTVKSEISGILLTKESEDEAWGQHYEKYKQSKNNLKIRNLDSSSETAWKEGIKKWCSEALEIRWTNSDFYETVEKAKQWCLDTESIGDRINRTLDTGKEVIPDSASDGEWSSAWDKYNTGKGSNEIEALKDTNNTGGKGKIKTWCTDNKHLNASAHKDLKNSMKSWCTKDKITSSSSAGGVGA</sequence>
<proteinExistence type="predicted"/>
<evidence type="ECO:0000313" key="1">
    <source>
        <dbReference type="EMBL" id="AEW45042.1"/>
    </source>
</evidence>